<keyword evidence="1" id="KW-0812">Transmembrane</keyword>
<proteinExistence type="predicted"/>
<evidence type="ECO:0000313" key="2">
    <source>
        <dbReference type="EMBL" id="SEF44346.1"/>
    </source>
</evidence>
<keyword evidence="1" id="KW-0472">Membrane</keyword>
<dbReference type="AlphaFoldDB" id="A0A1H5S168"/>
<feature type="transmembrane region" description="Helical" evidence="1">
    <location>
        <begin position="12"/>
        <end position="29"/>
    </location>
</feature>
<dbReference type="PROSITE" id="PS51257">
    <property type="entry name" value="PROKAR_LIPOPROTEIN"/>
    <property type="match status" value="1"/>
</dbReference>
<gene>
    <name evidence="2" type="ORF">SAMN05216354_0457</name>
</gene>
<evidence type="ECO:0000313" key="3">
    <source>
        <dbReference type="Proteomes" id="UP000236735"/>
    </source>
</evidence>
<accession>A0A1H5S168</accession>
<sequence>MMKLKKIQIGKILKFIGSMIALVITTFFAQSCIK</sequence>
<keyword evidence="1" id="KW-1133">Transmembrane helix</keyword>
<protein>
    <recommendedName>
        <fullName evidence="4">Lipoprotein</fullName>
    </recommendedName>
</protein>
<dbReference type="Proteomes" id="UP000236735">
    <property type="component" value="Unassembled WGS sequence"/>
</dbReference>
<evidence type="ECO:0000256" key="1">
    <source>
        <dbReference type="SAM" id="Phobius"/>
    </source>
</evidence>
<name>A0A1H5S168_XYLRU</name>
<evidence type="ECO:0008006" key="4">
    <source>
        <dbReference type="Google" id="ProtNLM"/>
    </source>
</evidence>
<dbReference type="EMBL" id="FNUV01000001">
    <property type="protein sequence ID" value="SEF44346.1"/>
    <property type="molecule type" value="Genomic_DNA"/>
</dbReference>
<organism evidence="2 3">
    <name type="scientific">Xylanibacter ruminicola</name>
    <name type="common">Prevotella ruminicola</name>
    <dbReference type="NCBI Taxonomy" id="839"/>
    <lineage>
        <taxon>Bacteria</taxon>
        <taxon>Pseudomonadati</taxon>
        <taxon>Bacteroidota</taxon>
        <taxon>Bacteroidia</taxon>
        <taxon>Bacteroidales</taxon>
        <taxon>Prevotellaceae</taxon>
        <taxon>Xylanibacter</taxon>
    </lineage>
</organism>
<reference evidence="2 3" key="1">
    <citation type="submission" date="2016-10" db="EMBL/GenBank/DDBJ databases">
        <authorList>
            <person name="de Groot N.N."/>
        </authorList>
    </citation>
    <scope>NUCLEOTIDE SEQUENCE [LARGE SCALE GENOMIC DNA]</scope>
    <source>
        <strain evidence="2 3">AR32</strain>
    </source>
</reference>